<dbReference type="AlphaFoldDB" id="A0A9W4I1B8"/>
<gene>
    <name evidence="2" type="ORF">POLS_LOCUS7145</name>
</gene>
<feature type="region of interest" description="Disordered" evidence="1">
    <location>
        <begin position="1"/>
        <end position="23"/>
    </location>
</feature>
<reference evidence="2" key="1">
    <citation type="submission" date="2021-07" db="EMBL/GenBank/DDBJ databases">
        <authorList>
            <person name="Branca A.L. A."/>
        </authorList>
    </citation>
    <scope>NUCLEOTIDE SEQUENCE</scope>
</reference>
<evidence type="ECO:0000313" key="3">
    <source>
        <dbReference type="Proteomes" id="UP001153618"/>
    </source>
</evidence>
<organism evidence="2 3">
    <name type="scientific">Penicillium olsonii</name>
    <dbReference type="NCBI Taxonomy" id="99116"/>
    <lineage>
        <taxon>Eukaryota</taxon>
        <taxon>Fungi</taxon>
        <taxon>Dikarya</taxon>
        <taxon>Ascomycota</taxon>
        <taxon>Pezizomycotina</taxon>
        <taxon>Eurotiomycetes</taxon>
        <taxon>Eurotiomycetidae</taxon>
        <taxon>Eurotiales</taxon>
        <taxon>Aspergillaceae</taxon>
        <taxon>Penicillium</taxon>
    </lineage>
</organism>
<protein>
    <submittedName>
        <fullName evidence="2">Uncharacterized protein</fullName>
    </submittedName>
</protein>
<dbReference type="Proteomes" id="UP001153618">
    <property type="component" value="Unassembled WGS sequence"/>
</dbReference>
<dbReference type="Gene3D" id="3.40.630.30">
    <property type="match status" value="1"/>
</dbReference>
<feature type="compositionally biased region" description="Polar residues" evidence="1">
    <location>
        <begin position="575"/>
        <end position="597"/>
    </location>
</feature>
<dbReference type="EMBL" id="CAJVOS010000041">
    <property type="protein sequence ID" value="CAG8188347.1"/>
    <property type="molecule type" value="Genomic_DNA"/>
</dbReference>
<sequence>MDCRNTKMAEREPPERFPDKPEARVEFMNQFKDPTISKEAKMAKARAIMASSTLPTLTQSEINELILNLGEMTWEETQVIARRWVRFKPNPPVKRWNPGMEDEFYSCPEKLPKARNGPGAELECRIYQLLAKPRLSPGVEKPEPWADSGPPDVIPDADYGDERLPKPVWSKLNIDNELFRSQWNRENKDQAKAYDDSEPAYPIVRDGELTLTTEVQESIYNPKPTPFEPDLILDPTEAWEDSNLRYRISSISIPNVVVRKQFFDWFEQLPDEPQVVNIFRAAFFDGTAVSDGISEMFLPNLKHLPTPRNMKDELTSLHWHETSRGYTYNWSPTNQKRLKAEEERQEYLRRSAPHRAWLNLPPGSKVVPPNIYLRPAEHYDSSRVRKIMQWYTENSFASGDLSSMGETEYEKLLAFCRNAKLPFVVAAQRPEWKYHSNQIDRAVGFAYVKYHRPSNGADASMGELQVFVREENKKQHIGRALVHMVISCFETDPTAGKTGDYQFKGMGSVEYGPGYSESPTTLLCVVADHAGPNKEQSWVKDWLKKDFGFQEKSEFGGARIKFGKSYAPPGHPSDPNDSQNLSGSTSATWLTKSITPK</sequence>
<dbReference type="InterPro" id="IPR016181">
    <property type="entry name" value="Acyl_CoA_acyltransferase"/>
</dbReference>
<proteinExistence type="predicted"/>
<evidence type="ECO:0000313" key="2">
    <source>
        <dbReference type="EMBL" id="CAG8188347.1"/>
    </source>
</evidence>
<accession>A0A9W4I1B8</accession>
<comment type="caution">
    <text evidence="2">The sequence shown here is derived from an EMBL/GenBank/DDBJ whole genome shotgun (WGS) entry which is preliminary data.</text>
</comment>
<keyword evidence="3" id="KW-1185">Reference proteome</keyword>
<dbReference type="SUPFAM" id="SSF55729">
    <property type="entry name" value="Acyl-CoA N-acyltransferases (Nat)"/>
    <property type="match status" value="1"/>
</dbReference>
<feature type="region of interest" description="Disordered" evidence="1">
    <location>
        <begin position="560"/>
        <end position="597"/>
    </location>
</feature>
<name>A0A9W4I1B8_PENOL</name>
<evidence type="ECO:0000256" key="1">
    <source>
        <dbReference type="SAM" id="MobiDB-lite"/>
    </source>
</evidence>
<dbReference type="OrthoDB" id="2129362at2759"/>